<reference evidence="1" key="1">
    <citation type="submission" date="2019-04" db="EMBL/GenBank/DDBJ databases">
        <title>Microbes associate with the intestines of laboratory mice.</title>
        <authorList>
            <person name="Navarre W."/>
            <person name="Wong E."/>
            <person name="Huang K."/>
            <person name="Tropini C."/>
            <person name="Ng K."/>
            <person name="Yu B."/>
        </authorList>
    </citation>
    <scope>NUCLEOTIDE SEQUENCE</scope>
    <source>
        <strain evidence="1">NM73_A23</strain>
    </source>
</reference>
<sequence length="124" mass="13844">MKRTIMTFAAAMMIFAAGAQTPLNKTVRFQKDSVNISESQKLIIANIAEYMTRNPDKKIIIGGYTSAATSVANVNSICEERAANVKKYLEEKHNIPAERLVAIGVGVSTRYDEPEFNEYVSFYK</sequence>
<dbReference type="EMBL" id="SRZC01000003">
    <property type="protein sequence ID" value="TGX83565.1"/>
    <property type="molecule type" value="Genomic_DNA"/>
</dbReference>
<proteinExistence type="predicted"/>
<protein>
    <submittedName>
        <fullName evidence="1">Uncharacterized protein</fullName>
    </submittedName>
</protein>
<comment type="caution">
    <text evidence="1">The sequence shown here is derived from an EMBL/GenBank/DDBJ whole genome shotgun (WGS) entry which is preliminary data.</text>
</comment>
<keyword evidence="2" id="KW-1185">Reference proteome</keyword>
<dbReference type="Proteomes" id="UP000308886">
    <property type="component" value="Unassembled WGS sequence"/>
</dbReference>
<gene>
    <name evidence="1" type="ORF">E5358_02660</name>
</gene>
<organism evidence="1 2">
    <name type="scientific">Palleniella muris</name>
    <dbReference type="NCBI Taxonomy" id="3038145"/>
    <lineage>
        <taxon>Bacteria</taxon>
        <taxon>Pseudomonadati</taxon>
        <taxon>Bacteroidota</taxon>
        <taxon>Bacteroidia</taxon>
        <taxon>Bacteroidales</taxon>
        <taxon>Prevotellaceae</taxon>
        <taxon>Palleniella</taxon>
    </lineage>
</organism>
<evidence type="ECO:0000313" key="2">
    <source>
        <dbReference type="Proteomes" id="UP000308886"/>
    </source>
</evidence>
<evidence type="ECO:0000313" key="1">
    <source>
        <dbReference type="EMBL" id="TGX83565.1"/>
    </source>
</evidence>
<name>A0AC61QST8_9BACT</name>
<accession>A0AC61QST8</accession>